<proteinExistence type="predicted"/>
<evidence type="ECO:0000313" key="2">
    <source>
        <dbReference type="EMBL" id="EKE27307.1"/>
    </source>
</evidence>
<protein>
    <submittedName>
        <fullName evidence="2">Uncharacterized protein</fullName>
    </submittedName>
</protein>
<sequence>MKPSEYIDGESSDERFARLSKIASFTHPEEVAGILARKNKTDETPAETQARHERIRRSYPGYKSH</sequence>
<organism evidence="2">
    <name type="scientific">uncultured bacterium</name>
    <name type="common">gcode 4</name>
    <dbReference type="NCBI Taxonomy" id="1234023"/>
    <lineage>
        <taxon>Bacteria</taxon>
        <taxon>environmental samples</taxon>
    </lineage>
</organism>
<reference evidence="2" key="1">
    <citation type="journal article" date="2012" name="Science">
        <title>Fermentation, hydrogen, and sulfur metabolism in multiple uncultivated bacterial phyla.</title>
        <authorList>
            <person name="Wrighton K.C."/>
            <person name="Thomas B.C."/>
            <person name="Sharon I."/>
            <person name="Miller C.S."/>
            <person name="Castelle C.J."/>
            <person name="VerBerkmoes N.C."/>
            <person name="Wilkins M.J."/>
            <person name="Hettich R.L."/>
            <person name="Lipton M.S."/>
            <person name="Williams K.H."/>
            <person name="Long P.E."/>
            <person name="Banfield J.F."/>
        </authorList>
    </citation>
    <scope>NUCLEOTIDE SEQUENCE [LARGE SCALE GENOMIC DNA]</scope>
</reference>
<dbReference type="AlphaFoldDB" id="K2FZF3"/>
<gene>
    <name evidence="2" type="ORF">ACD_3C00225G0010</name>
</gene>
<name>K2FZF3_9BACT</name>
<evidence type="ECO:0000256" key="1">
    <source>
        <dbReference type="SAM" id="MobiDB-lite"/>
    </source>
</evidence>
<accession>K2FZF3</accession>
<dbReference type="EMBL" id="AMFJ01000499">
    <property type="protein sequence ID" value="EKE27307.1"/>
    <property type="molecule type" value="Genomic_DNA"/>
</dbReference>
<comment type="caution">
    <text evidence="2">The sequence shown here is derived from an EMBL/GenBank/DDBJ whole genome shotgun (WGS) entry which is preliminary data.</text>
</comment>
<feature type="region of interest" description="Disordered" evidence="1">
    <location>
        <begin position="33"/>
        <end position="65"/>
    </location>
</feature>